<organism evidence="7 8">
    <name type="scientific">Bacteroides faecalis</name>
    <dbReference type="NCBI Taxonomy" id="2447885"/>
    <lineage>
        <taxon>Bacteria</taxon>
        <taxon>Pseudomonadati</taxon>
        <taxon>Bacteroidota</taxon>
        <taxon>Bacteroidia</taxon>
        <taxon>Bacteroidales</taxon>
        <taxon>Bacteroidaceae</taxon>
        <taxon>Bacteroides</taxon>
    </lineage>
</organism>
<dbReference type="PANTHER" id="PTHR13693">
    <property type="entry name" value="CLASS II AMINOTRANSFERASE/8-AMINO-7-OXONONANOATE SYNTHASE"/>
    <property type="match status" value="1"/>
</dbReference>
<comment type="similarity">
    <text evidence="5">Belongs to the class-II pyridoxal-phosphate-dependent aminotransferase family.</text>
</comment>
<evidence type="ECO:0000256" key="1">
    <source>
        <dbReference type="ARBA" id="ARBA00001933"/>
    </source>
</evidence>
<sequence>MEKVLKEVKGQYQTKLVIIDGVYSQDGDLSLLPEIITLCKTYETMLMLDDAHGIGVMGANGRGTAEYYNCLGQIDIITGTFSKSFGCVGGFAAASKKIIQYLKFYADSNVFSAAPTPQVTASILKALEIIKKEPQIRTKLWENTNYLRKRLKEEGFDIGKSVSPIFPIMIRDNKKVYEIAKMLQEKGIFTIGIVYPAVRTKEARLRVSVLATHKLEQLESLVNTLNDINKNIKIK</sequence>
<evidence type="ECO:0000256" key="3">
    <source>
        <dbReference type="ARBA" id="ARBA00022679"/>
    </source>
</evidence>
<dbReference type="EMBL" id="BHWB01000015">
    <property type="protein sequence ID" value="GCB36810.1"/>
    <property type="molecule type" value="Genomic_DNA"/>
</dbReference>
<dbReference type="GO" id="GO:0016740">
    <property type="term" value="F:transferase activity"/>
    <property type="evidence" value="ECO:0007669"/>
    <property type="project" value="UniProtKB-KW"/>
</dbReference>
<keyword evidence="4 5" id="KW-0663">Pyridoxal phosphate</keyword>
<evidence type="ECO:0000256" key="2">
    <source>
        <dbReference type="ARBA" id="ARBA00005189"/>
    </source>
</evidence>
<evidence type="ECO:0000313" key="8">
    <source>
        <dbReference type="Proteomes" id="UP000288079"/>
    </source>
</evidence>
<dbReference type="InterPro" id="IPR004839">
    <property type="entry name" value="Aminotransferase_I/II_large"/>
</dbReference>
<keyword evidence="8" id="KW-1185">Reference proteome</keyword>
<keyword evidence="3" id="KW-0808">Transferase</keyword>
<dbReference type="InterPro" id="IPR015422">
    <property type="entry name" value="PyrdxlP-dep_Trfase_small"/>
</dbReference>
<dbReference type="SUPFAM" id="SSF53383">
    <property type="entry name" value="PLP-dependent transferases"/>
    <property type="match status" value="1"/>
</dbReference>
<dbReference type="Gene3D" id="3.40.640.10">
    <property type="entry name" value="Type I PLP-dependent aspartate aminotransferase-like (Major domain)"/>
    <property type="match status" value="1"/>
</dbReference>
<accession>A0A401LZ32</accession>
<feature type="domain" description="Aminotransferase class I/classII large" evidence="6">
    <location>
        <begin position="2"/>
        <end position="224"/>
    </location>
</feature>
<dbReference type="GO" id="GO:0030170">
    <property type="term" value="F:pyridoxal phosphate binding"/>
    <property type="evidence" value="ECO:0007669"/>
    <property type="project" value="InterPro"/>
</dbReference>
<gene>
    <name evidence="7" type="ORF">KGMB02408_37550</name>
</gene>
<dbReference type="InterPro" id="IPR015421">
    <property type="entry name" value="PyrdxlP-dep_Trfase_major"/>
</dbReference>
<dbReference type="InterPro" id="IPR001917">
    <property type="entry name" value="Aminotrans_II_pyridoxalP_BS"/>
</dbReference>
<comment type="pathway">
    <text evidence="2">Lipid metabolism.</text>
</comment>
<comment type="cofactor">
    <cofactor evidence="1 5">
        <name>pyridoxal 5'-phosphate</name>
        <dbReference type="ChEBI" id="CHEBI:597326"/>
    </cofactor>
</comment>
<dbReference type="PROSITE" id="PS00599">
    <property type="entry name" value="AA_TRANSFER_CLASS_2"/>
    <property type="match status" value="1"/>
</dbReference>
<evidence type="ECO:0000313" key="7">
    <source>
        <dbReference type="EMBL" id="GCB36810.1"/>
    </source>
</evidence>
<dbReference type="Pfam" id="PF00155">
    <property type="entry name" value="Aminotran_1_2"/>
    <property type="match status" value="1"/>
</dbReference>
<dbReference type="Gene3D" id="3.90.1150.10">
    <property type="entry name" value="Aspartate Aminotransferase, domain 1"/>
    <property type="match status" value="1"/>
</dbReference>
<name>A0A401LZ32_9BACE</name>
<evidence type="ECO:0000256" key="4">
    <source>
        <dbReference type="ARBA" id="ARBA00022898"/>
    </source>
</evidence>
<comment type="caution">
    <text evidence="7">The sequence shown here is derived from an EMBL/GenBank/DDBJ whole genome shotgun (WGS) entry which is preliminary data.</text>
</comment>
<proteinExistence type="inferred from homology"/>
<evidence type="ECO:0000259" key="6">
    <source>
        <dbReference type="Pfam" id="PF00155"/>
    </source>
</evidence>
<protein>
    <recommendedName>
        <fullName evidence="6">Aminotransferase class I/classII large domain-containing protein</fullName>
    </recommendedName>
</protein>
<dbReference type="InterPro" id="IPR015424">
    <property type="entry name" value="PyrdxlP-dep_Trfase"/>
</dbReference>
<dbReference type="AlphaFoldDB" id="A0A401LZ32"/>
<evidence type="ECO:0000256" key="5">
    <source>
        <dbReference type="RuleBase" id="RU003693"/>
    </source>
</evidence>
<reference evidence="7 8" key="1">
    <citation type="submission" date="2018-10" db="EMBL/GenBank/DDBJ databases">
        <title>Draft Genome Sequence of Bacteroides sp. KCTC 15687.</title>
        <authorList>
            <person name="Yu S.Y."/>
            <person name="Kim J.S."/>
            <person name="Oh B.S."/>
            <person name="Park S.H."/>
            <person name="Kang S.W."/>
            <person name="Park J.E."/>
            <person name="Choi S.H."/>
            <person name="Han K.I."/>
            <person name="Lee K.C."/>
            <person name="Eom M.K."/>
            <person name="Suh M.K."/>
            <person name="Lee D.H."/>
            <person name="Yoon H."/>
            <person name="Kim B."/>
            <person name="Yang S.J."/>
            <person name="Lee J.S."/>
            <person name="Lee J.H."/>
        </authorList>
    </citation>
    <scope>NUCLEOTIDE SEQUENCE [LARGE SCALE GENOMIC DNA]</scope>
    <source>
        <strain evidence="7 8">KCTC 15687</strain>
    </source>
</reference>
<dbReference type="Proteomes" id="UP000288079">
    <property type="component" value="Unassembled WGS sequence"/>
</dbReference>
<dbReference type="InterPro" id="IPR050087">
    <property type="entry name" value="AON_synthase_class-II"/>
</dbReference>